<dbReference type="Gene3D" id="2.30.30.40">
    <property type="entry name" value="SH3 Domains"/>
    <property type="match status" value="1"/>
</dbReference>
<protein>
    <recommendedName>
        <fullName evidence="1">CheW-like domain-containing protein</fullName>
    </recommendedName>
</protein>
<dbReference type="EMBL" id="CACVAT010000101">
    <property type="protein sequence ID" value="CAA6806837.1"/>
    <property type="molecule type" value="Genomic_DNA"/>
</dbReference>
<name>A0A6S6SN91_9GAMM</name>
<dbReference type="InterPro" id="IPR002545">
    <property type="entry name" value="CheW-lke_dom"/>
</dbReference>
<dbReference type="PROSITE" id="PS50851">
    <property type="entry name" value="CHEW"/>
    <property type="match status" value="1"/>
</dbReference>
<dbReference type="SUPFAM" id="SSF50341">
    <property type="entry name" value="CheW-like"/>
    <property type="match status" value="1"/>
</dbReference>
<gene>
    <name evidence="2" type="ORF">HELGO_WM31219</name>
</gene>
<dbReference type="GO" id="GO:0006935">
    <property type="term" value="P:chemotaxis"/>
    <property type="evidence" value="ECO:0007669"/>
    <property type="project" value="InterPro"/>
</dbReference>
<organism evidence="2">
    <name type="scientific">uncultured Thiotrichaceae bacterium</name>
    <dbReference type="NCBI Taxonomy" id="298394"/>
    <lineage>
        <taxon>Bacteria</taxon>
        <taxon>Pseudomonadati</taxon>
        <taxon>Pseudomonadota</taxon>
        <taxon>Gammaproteobacteria</taxon>
        <taxon>Thiotrichales</taxon>
        <taxon>Thiotrichaceae</taxon>
        <taxon>environmental samples</taxon>
    </lineage>
</organism>
<reference evidence="2" key="1">
    <citation type="submission" date="2020-01" db="EMBL/GenBank/DDBJ databases">
        <authorList>
            <person name="Meier V. D."/>
            <person name="Meier V D."/>
        </authorList>
    </citation>
    <scope>NUCLEOTIDE SEQUENCE</scope>
    <source>
        <strain evidence="2">HLG_WM_MAG_09</strain>
    </source>
</reference>
<dbReference type="AlphaFoldDB" id="A0A6S6SN91"/>
<feature type="domain" description="CheW-like" evidence="1">
    <location>
        <begin position="31"/>
        <end position="174"/>
    </location>
</feature>
<dbReference type="Gene3D" id="2.40.50.180">
    <property type="entry name" value="CheA-289, Domain 4"/>
    <property type="match status" value="1"/>
</dbReference>
<dbReference type="SMART" id="SM00260">
    <property type="entry name" value="CheW"/>
    <property type="match status" value="1"/>
</dbReference>
<sequence length="181" mass="20282">MNSPYELLAGLALLREKSREAGDAGDSNLNAWSALVVRIGGIHFVIAQDDIEEILTQDKLTQVRGVAPWFVGVGFFQGKLLNVIDGQRLLGTESQQDRMLLAAVRILVIPGDKEWFGLKVDELMGIRHVWADYAGPPKQTEKGDWINYVEHWIEIKEQLMPVLNVKKMASVLERSDVSETV</sequence>
<dbReference type="PANTHER" id="PTHR22617:SF43">
    <property type="entry name" value="PROTEIN PILI"/>
    <property type="match status" value="1"/>
</dbReference>
<dbReference type="GO" id="GO:0005829">
    <property type="term" value="C:cytosol"/>
    <property type="evidence" value="ECO:0007669"/>
    <property type="project" value="TreeGrafter"/>
</dbReference>
<dbReference type="GO" id="GO:0007165">
    <property type="term" value="P:signal transduction"/>
    <property type="evidence" value="ECO:0007669"/>
    <property type="project" value="InterPro"/>
</dbReference>
<dbReference type="InterPro" id="IPR039315">
    <property type="entry name" value="CheW"/>
</dbReference>
<accession>A0A6S6SN91</accession>
<dbReference type="Pfam" id="PF01584">
    <property type="entry name" value="CheW"/>
    <property type="match status" value="1"/>
</dbReference>
<dbReference type="PANTHER" id="PTHR22617">
    <property type="entry name" value="CHEMOTAXIS SENSOR HISTIDINE KINASE-RELATED"/>
    <property type="match status" value="1"/>
</dbReference>
<proteinExistence type="predicted"/>
<evidence type="ECO:0000259" key="1">
    <source>
        <dbReference type="PROSITE" id="PS50851"/>
    </source>
</evidence>
<dbReference type="InterPro" id="IPR036061">
    <property type="entry name" value="CheW-like_dom_sf"/>
</dbReference>
<evidence type="ECO:0000313" key="2">
    <source>
        <dbReference type="EMBL" id="CAA6806837.1"/>
    </source>
</evidence>